<keyword evidence="2" id="KW-1133">Transmembrane helix</keyword>
<accession>A0ABV8Y1T9</accession>
<dbReference type="RefSeq" id="WP_344225726.1">
    <property type="nucleotide sequence ID" value="NZ_BAAALH010000001.1"/>
</dbReference>
<sequence length="156" mass="17273">MDNQQMLWLVIGVVVVIIIVVVAIVWAKRSRDRRQEAAHRAAEDLRGEADRHRGRTLAEEEQAAAVRHEADAAEEEARQLRVEAEERERTADSSRGTLDAQLREADRLDPQVRTDREGRRIDGVDPVDQVGPADAAESGKHAADTSPDGDARGPRS</sequence>
<proteinExistence type="predicted"/>
<keyword evidence="2" id="KW-0472">Membrane</keyword>
<organism evidence="3 4">
    <name type="scientific">Citricoccus alkalitolerans</name>
    <dbReference type="NCBI Taxonomy" id="246603"/>
    <lineage>
        <taxon>Bacteria</taxon>
        <taxon>Bacillati</taxon>
        <taxon>Actinomycetota</taxon>
        <taxon>Actinomycetes</taxon>
        <taxon>Micrococcales</taxon>
        <taxon>Micrococcaceae</taxon>
        <taxon>Citricoccus</taxon>
    </lineage>
</organism>
<comment type="caution">
    <text evidence="3">The sequence shown here is derived from an EMBL/GenBank/DDBJ whole genome shotgun (WGS) entry which is preliminary data.</text>
</comment>
<keyword evidence="2" id="KW-0812">Transmembrane</keyword>
<dbReference type="Proteomes" id="UP001595965">
    <property type="component" value="Unassembled WGS sequence"/>
</dbReference>
<evidence type="ECO:0000256" key="1">
    <source>
        <dbReference type="SAM" id="MobiDB-lite"/>
    </source>
</evidence>
<evidence type="ECO:0000313" key="3">
    <source>
        <dbReference type="EMBL" id="MFC4430868.1"/>
    </source>
</evidence>
<feature type="compositionally biased region" description="Basic and acidic residues" evidence="1">
    <location>
        <begin position="101"/>
        <end position="123"/>
    </location>
</feature>
<feature type="compositionally biased region" description="Basic and acidic residues" evidence="1">
    <location>
        <begin position="66"/>
        <end position="92"/>
    </location>
</feature>
<feature type="compositionally biased region" description="Basic and acidic residues" evidence="1">
    <location>
        <begin position="137"/>
        <end position="156"/>
    </location>
</feature>
<feature type="region of interest" description="Disordered" evidence="1">
    <location>
        <begin position="39"/>
        <end position="156"/>
    </location>
</feature>
<protein>
    <submittedName>
        <fullName evidence="3">Uncharacterized protein</fullName>
    </submittedName>
</protein>
<gene>
    <name evidence="3" type="ORF">ACFO0K_14430</name>
</gene>
<feature type="transmembrane region" description="Helical" evidence="2">
    <location>
        <begin position="6"/>
        <end position="27"/>
    </location>
</feature>
<keyword evidence="4" id="KW-1185">Reference proteome</keyword>
<reference evidence="4" key="1">
    <citation type="journal article" date="2019" name="Int. J. Syst. Evol. Microbiol.">
        <title>The Global Catalogue of Microorganisms (GCM) 10K type strain sequencing project: providing services to taxonomists for standard genome sequencing and annotation.</title>
        <authorList>
            <consortium name="The Broad Institute Genomics Platform"/>
            <consortium name="The Broad Institute Genome Sequencing Center for Infectious Disease"/>
            <person name="Wu L."/>
            <person name="Ma J."/>
        </authorList>
    </citation>
    <scope>NUCLEOTIDE SEQUENCE [LARGE SCALE GENOMIC DNA]</scope>
    <source>
        <strain evidence="4">CGMCC 1.12125</strain>
    </source>
</reference>
<evidence type="ECO:0000256" key="2">
    <source>
        <dbReference type="SAM" id="Phobius"/>
    </source>
</evidence>
<name>A0ABV8Y1T9_9MICC</name>
<dbReference type="EMBL" id="JBHSEN010000002">
    <property type="protein sequence ID" value="MFC4430868.1"/>
    <property type="molecule type" value="Genomic_DNA"/>
</dbReference>
<feature type="compositionally biased region" description="Basic and acidic residues" evidence="1">
    <location>
        <begin position="39"/>
        <end position="51"/>
    </location>
</feature>
<evidence type="ECO:0000313" key="4">
    <source>
        <dbReference type="Proteomes" id="UP001595965"/>
    </source>
</evidence>